<proteinExistence type="predicted"/>
<organism evidence="2 3">
    <name type="scientific">Schizosaccharomyces japonicus (strain yFS275 / FY16936)</name>
    <name type="common">Fission yeast</name>
    <dbReference type="NCBI Taxonomy" id="402676"/>
    <lineage>
        <taxon>Eukaryota</taxon>
        <taxon>Fungi</taxon>
        <taxon>Dikarya</taxon>
        <taxon>Ascomycota</taxon>
        <taxon>Taphrinomycotina</taxon>
        <taxon>Schizosaccharomycetes</taxon>
        <taxon>Schizosaccharomycetales</taxon>
        <taxon>Schizosaccharomycetaceae</taxon>
        <taxon>Schizosaccharomyces</taxon>
    </lineage>
</organism>
<dbReference type="VEuPathDB" id="FungiDB:SJAG_00528"/>
<dbReference type="JaponicusDB" id="SJAG_00528"/>
<feature type="region of interest" description="Disordered" evidence="1">
    <location>
        <begin position="1"/>
        <end position="58"/>
    </location>
</feature>
<dbReference type="Proteomes" id="UP000001744">
    <property type="component" value="Unassembled WGS sequence"/>
</dbReference>
<protein>
    <submittedName>
        <fullName evidence="2">Uncharacterized protein</fullName>
    </submittedName>
</protein>
<keyword evidence="3" id="KW-1185">Reference proteome</keyword>
<sequence>MPTFRRRQHRTEEEPPPYTPYPEHGNVACEEIPSYDQVQSGSSSSSSTRVYPGATGAATAVRPEDVAVEMDPRVYERRQNNAAMPVSSNTSMKERSYAAAAVHSINENKKRNRDIMKAPFKKDFYRSLGQKTSYKTKKFKDRSKYYAKEFAHDLADDFKQPVGYGAYGGYGVPYNYYAETGANRAHGEPLQEGTLRNDETYAAHGAGPFGSRHRRHPNYDPFMIGVGATSLALLGAFMI</sequence>
<dbReference type="HOGENOM" id="CLU_1161718_0_0_1"/>
<evidence type="ECO:0000313" key="2">
    <source>
        <dbReference type="EMBL" id="EEB05512.1"/>
    </source>
</evidence>
<dbReference type="GeneID" id="7051224"/>
<evidence type="ECO:0000313" key="3">
    <source>
        <dbReference type="Proteomes" id="UP000001744"/>
    </source>
</evidence>
<accession>B6JVW1</accession>
<dbReference type="RefSeq" id="XP_002171805.1">
    <property type="nucleotide sequence ID" value="XM_002171769.2"/>
</dbReference>
<dbReference type="EMBL" id="KE651166">
    <property type="protein sequence ID" value="EEB05512.1"/>
    <property type="molecule type" value="Genomic_DNA"/>
</dbReference>
<name>B6JVW1_SCHJY</name>
<evidence type="ECO:0000256" key="1">
    <source>
        <dbReference type="SAM" id="MobiDB-lite"/>
    </source>
</evidence>
<reference evidence="2 3" key="1">
    <citation type="journal article" date="2011" name="Science">
        <title>Comparative functional genomics of the fission yeasts.</title>
        <authorList>
            <person name="Rhind N."/>
            <person name="Chen Z."/>
            <person name="Yassour M."/>
            <person name="Thompson D.A."/>
            <person name="Haas B.J."/>
            <person name="Habib N."/>
            <person name="Wapinski I."/>
            <person name="Roy S."/>
            <person name="Lin M.F."/>
            <person name="Heiman D.I."/>
            <person name="Young S.K."/>
            <person name="Furuya K."/>
            <person name="Guo Y."/>
            <person name="Pidoux A."/>
            <person name="Chen H.M."/>
            <person name="Robbertse B."/>
            <person name="Goldberg J.M."/>
            <person name="Aoki K."/>
            <person name="Bayne E.H."/>
            <person name="Berlin A.M."/>
            <person name="Desjardins C.A."/>
            <person name="Dobbs E."/>
            <person name="Dukaj L."/>
            <person name="Fan L."/>
            <person name="FitzGerald M.G."/>
            <person name="French C."/>
            <person name="Gujja S."/>
            <person name="Hansen K."/>
            <person name="Keifenheim D."/>
            <person name="Levin J.Z."/>
            <person name="Mosher R.A."/>
            <person name="Mueller C.A."/>
            <person name="Pfiffner J."/>
            <person name="Priest M."/>
            <person name="Russ C."/>
            <person name="Smialowska A."/>
            <person name="Swoboda P."/>
            <person name="Sykes S.M."/>
            <person name="Vaughn M."/>
            <person name="Vengrova S."/>
            <person name="Yoder R."/>
            <person name="Zeng Q."/>
            <person name="Allshire R."/>
            <person name="Baulcombe D."/>
            <person name="Birren B.W."/>
            <person name="Brown W."/>
            <person name="Ekwall K."/>
            <person name="Kellis M."/>
            <person name="Leatherwood J."/>
            <person name="Levin H."/>
            <person name="Margalit H."/>
            <person name="Martienssen R."/>
            <person name="Nieduszynski C.A."/>
            <person name="Spatafora J.W."/>
            <person name="Friedman N."/>
            <person name="Dalgaard J.Z."/>
            <person name="Baumann P."/>
            <person name="Niki H."/>
            <person name="Regev A."/>
            <person name="Nusbaum C."/>
        </authorList>
    </citation>
    <scope>NUCLEOTIDE SEQUENCE [LARGE SCALE GENOMIC DNA]</scope>
    <source>
        <strain evidence="3">yFS275 / FY16936</strain>
    </source>
</reference>
<dbReference type="AlphaFoldDB" id="B6JVW1"/>
<gene>
    <name evidence="2" type="ORF">SJAG_00528</name>
</gene>